<dbReference type="PANTHER" id="PTHR42085">
    <property type="entry name" value="F-BOX DOMAIN-CONTAINING PROTEIN"/>
    <property type="match status" value="1"/>
</dbReference>
<dbReference type="InterPro" id="IPR038883">
    <property type="entry name" value="AN11006-like"/>
</dbReference>
<comment type="caution">
    <text evidence="2">The sequence shown here is derived from an EMBL/GenBank/DDBJ whole genome shotgun (WGS) entry which is preliminary data.</text>
</comment>
<keyword evidence="2" id="KW-0560">Oxidoreductase</keyword>
<evidence type="ECO:0000256" key="1">
    <source>
        <dbReference type="SAM" id="MobiDB-lite"/>
    </source>
</evidence>
<dbReference type="GO" id="GO:0004601">
    <property type="term" value="F:peroxidase activity"/>
    <property type="evidence" value="ECO:0007669"/>
    <property type="project" value="UniProtKB-KW"/>
</dbReference>
<dbReference type="STRING" id="86259.A0A4Z1NY20"/>
<dbReference type="EMBL" id="SNSC02000010">
    <property type="protein sequence ID" value="TID20847.1"/>
    <property type="molecule type" value="Genomic_DNA"/>
</dbReference>
<evidence type="ECO:0000313" key="2">
    <source>
        <dbReference type="EMBL" id="TID20847.1"/>
    </source>
</evidence>
<dbReference type="Proteomes" id="UP000298493">
    <property type="component" value="Unassembled WGS sequence"/>
</dbReference>
<dbReference type="AlphaFoldDB" id="A0A4Z1NY20"/>
<proteinExistence type="predicted"/>
<feature type="compositionally biased region" description="Basic residues" evidence="1">
    <location>
        <begin position="59"/>
        <end position="68"/>
    </location>
</feature>
<dbReference type="PANTHER" id="PTHR42085:SF2">
    <property type="entry name" value="F-BOX DOMAIN-CONTAINING PROTEIN"/>
    <property type="match status" value="1"/>
</dbReference>
<keyword evidence="3" id="KW-1185">Reference proteome</keyword>
<keyword evidence="2" id="KW-0575">Peroxidase</keyword>
<sequence>MVSTCRKREASGGPEGDSSSTMSSSGWAGMADVDEEDGPRIHNQSTAVATTMVKSSAHQSKKARKVSKPKSFMDLPRELRDQIYREILTHSGPVEIQQPKFHLAVRAVPALPVAILRTTRKIYEEALSIMFSENYFVLDLNMITAIDWLGSLPTARLSDFVTEIGLSKAIMTGYLRLELGLFDSSKLRQDFIKKLVYELNIKTINIEVPDQYKPDPRAAAAAAVNTGANPLLAFRSRSDYSWSFTKELLDVLLDRGFTTLRLNYASPHPSKDPHDLVKLYALARVLYKDDEFDVETAVKRTEMAREAGRRPEFADRADVERHVRSNRRMRDVAAKYDTFQHAWEKNGTAVIVRAWDDVVGGERNSEGFFEMRRLVKEASENLPREGWFD</sequence>
<protein>
    <submittedName>
        <fullName evidence="2">Putative heme-binding peroxidase</fullName>
    </submittedName>
</protein>
<feature type="compositionally biased region" description="Polar residues" evidence="1">
    <location>
        <begin position="42"/>
        <end position="58"/>
    </location>
</feature>
<name>A0A4Z1NY20_9PEZI</name>
<gene>
    <name evidence="2" type="ORF">E6O75_ATG05612</name>
</gene>
<feature type="compositionally biased region" description="Basic and acidic residues" evidence="1">
    <location>
        <begin position="1"/>
        <end position="10"/>
    </location>
</feature>
<evidence type="ECO:0000313" key="3">
    <source>
        <dbReference type="Proteomes" id="UP000298493"/>
    </source>
</evidence>
<dbReference type="OrthoDB" id="62952at2759"/>
<feature type="region of interest" description="Disordered" evidence="1">
    <location>
        <begin position="1"/>
        <end position="71"/>
    </location>
</feature>
<reference evidence="2 3" key="1">
    <citation type="submission" date="2019-04" db="EMBL/GenBank/DDBJ databases">
        <title>High contiguity whole genome sequence and gene annotation resource for two Venturia nashicola isolates.</title>
        <authorList>
            <person name="Prokchorchik M."/>
            <person name="Won K."/>
            <person name="Lee Y."/>
            <person name="Choi E.D."/>
            <person name="Segonzac C."/>
            <person name="Sohn K.H."/>
        </authorList>
    </citation>
    <scope>NUCLEOTIDE SEQUENCE [LARGE SCALE GENOMIC DNA]</scope>
    <source>
        <strain evidence="2 3">PRI2</strain>
    </source>
</reference>
<accession>A0A4Z1NY20</accession>
<organism evidence="2 3">
    <name type="scientific">Venturia nashicola</name>
    <dbReference type="NCBI Taxonomy" id="86259"/>
    <lineage>
        <taxon>Eukaryota</taxon>
        <taxon>Fungi</taxon>
        <taxon>Dikarya</taxon>
        <taxon>Ascomycota</taxon>
        <taxon>Pezizomycotina</taxon>
        <taxon>Dothideomycetes</taxon>
        <taxon>Pleosporomycetidae</taxon>
        <taxon>Venturiales</taxon>
        <taxon>Venturiaceae</taxon>
        <taxon>Venturia</taxon>
    </lineage>
</organism>